<dbReference type="Proteomes" id="UP000033423">
    <property type="component" value="Unassembled WGS sequence"/>
</dbReference>
<dbReference type="EMBL" id="LACI01000788">
    <property type="protein sequence ID" value="KJU85967.1"/>
    <property type="molecule type" value="Genomic_DNA"/>
</dbReference>
<reference evidence="2 3" key="1">
    <citation type="submission" date="2015-02" db="EMBL/GenBank/DDBJ databases">
        <title>Single-cell genomics of uncultivated deep-branching MTB reveals a conserved set of magnetosome genes.</title>
        <authorList>
            <person name="Kolinko S."/>
            <person name="Richter M."/>
            <person name="Glockner F.O."/>
            <person name="Brachmann A."/>
            <person name="Schuler D."/>
        </authorList>
    </citation>
    <scope>NUCLEOTIDE SEQUENCE [LARGE SCALE GENOMIC DNA]</scope>
    <source>
        <strain evidence="2">TM-1</strain>
    </source>
</reference>
<name>A0A0F3GVS8_9BACT</name>
<feature type="compositionally biased region" description="Polar residues" evidence="1">
    <location>
        <begin position="37"/>
        <end position="46"/>
    </location>
</feature>
<protein>
    <submittedName>
        <fullName evidence="2">Uncharacterized protein</fullName>
    </submittedName>
</protein>
<evidence type="ECO:0000313" key="3">
    <source>
        <dbReference type="Proteomes" id="UP000033423"/>
    </source>
</evidence>
<feature type="region of interest" description="Disordered" evidence="1">
    <location>
        <begin position="1"/>
        <end position="57"/>
    </location>
</feature>
<sequence length="57" mass="6350">MPRSWQTRSGRLRIVAMSTPSMPPKRQRPTPSHRPLQPSSASSRPTKGQKGAEPPFL</sequence>
<gene>
    <name evidence="2" type="ORF">MBAV_001839</name>
</gene>
<proteinExistence type="predicted"/>
<organism evidence="2 3">
    <name type="scientific">Candidatus Magnetobacterium bavaricum</name>
    <dbReference type="NCBI Taxonomy" id="29290"/>
    <lineage>
        <taxon>Bacteria</taxon>
        <taxon>Pseudomonadati</taxon>
        <taxon>Nitrospirota</taxon>
        <taxon>Thermodesulfovibrionia</taxon>
        <taxon>Thermodesulfovibrionales</taxon>
        <taxon>Candidatus Magnetobacteriaceae</taxon>
        <taxon>Candidatus Magnetobacterium</taxon>
    </lineage>
</organism>
<evidence type="ECO:0000256" key="1">
    <source>
        <dbReference type="SAM" id="MobiDB-lite"/>
    </source>
</evidence>
<comment type="caution">
    <text evidence="2">The sequence shown here is derived from an EMBL/GenBank/DDBJ whole genome shotgun (WGS) entry which is preliminary data.</text>
</comment>
<keyword evidence="3" id="KW-1185">Reference proteome</keyword>
<evidence type="ECO:0000313" key="2">
    <source>
        <dbReference type="EMBL" id="KJU85967.1"/>
    </source>
</evidence>
<dbReference type="AlphaFoldDB" id="A0A0F3GVS8"/>
<accession>A0A0F3GVS8</accession>